<dbReference type="Pfam" id="PF13894">
    <property type="entry name" value="zf-C2H2_4"/>
    <property type="match status" value="1"/>
</dbReference>
<evidence type="ECO:0000313" key="9">
    <source>
        <dbReference type="Proteomes" id="UP000887565"/>
    </source>
</evidence>
<evidence type="ECO:0000256" key="1">
    <source>
        <dbReference type="ARBA" id="ARBA00004123"/>
    </source>
</evidence>
<dbReference type="GO" id="GO:0000981">
    <property type="term" value="F:DNA-binding transcription factor activity, RNA polymerase II-specific"/>
    <property type="evidence" value="ECO:0007669"/>
    <property type="project" value="TreeGrafter"/>
</dbReference>
<dbReference type="FunFam" id="3.30.160.60:FF:000452">
    <property type="entry name" value="Transcription factor Ovo-like 2"/>
    <property type="match status" value="1"/>
</dbReference>
<dbReference type="Proteomes" id="UP000887565">
    <property type="component" value="Unplaced"/>
</dbReference>
<feature type="domain" description="C2H2-type" evidence="8">
    <location>
        <begin position="194"/>
        <end position="222"/>
    </location>
</feature>
<dbReference type="Pfam" id="PF00096">
    <property type="entry name" value="zf-C2H2"/>
    <property type="match status" value="2"/>
</dbReference>
<dbReference type="PANTHER" id="PTHR10032:SF271">
    <property type="entry name" value="RH12261P-RELATED"/>
    <property type="match status" value="1"/>
</dbReference>
<evidence type="ECO:0000256" key="5">
    <source>
        <dbReference type="ARBA" id="ARBA00022833"/>
    </source>
</evidence>
<feature type="domain" description="C2H2-type" evidence="8">
    <location>
        <begin position="251"/>
        <end position="281"/>
    </location>
</feature>
<dbReference type="GO" id="GO:0009913">
    <property type="term" value="P:epidermal cell differentiation"/>
    <property type="evidence" value="ECO:0007669"/>
    <property type="project" value="TreeGrafter"/>
</dbReference>
<name>A0A915IVW3_ROMCU</name>
<keyword evidence="2" id="KW-0479">Metal-binding</keyword>
<organism evidence="9 10">
    <name type="scientific">Romanomermis culicivorax</name>
    <name type="common">Nematode worm</name>
    <dbReference type="NCBI Taxonomy" id="13658"/>
    <lineage>
        <taxon>Eukaryota</taxon>
        <taxon>Metazoa</taxon>
        <taxon>Ecdysozoa</taxon>
        <taxon>Nematoda</taxon>
        <taxon>Enoplea</taxon>
        <taxon>Dorylaimia</taxon>
        <taxon>Mermithida</taxon>
        <taxon>Mermithoidea</taxon>
        <taxon>Mermithidae</taxon>
        <taxon>Romanomermis</taxon>
    </lineage>
</organism>
<keyword evidence="5" id="KW-0862">Zinc</keyword>
<evidence type="ECO:0000256" key="3">
    <source>
        <dbReference type="ARBA" id="ARBA00022737"/>
    </source>
</evidence>
<keyword evidence="6" id="KW-0539">Nucleus</keyword>
<evidence type="ECO:0000256" key="2">
    <source>
        <dbReference type="ARBA" id="ARBA00022723"/>
    </source>
</evidence>
<dbReference type="SMART" id="SM00355">
    <property type="entry name" value="ZnF_C2H2"/>
    <property type="match status" value="4"/>
</dbReference>
<dbReference type="GO" id="GO:0000978">
    <property type="term" value="F:RNA polymerase II cis-regulatory region sequence-specific DNA binding"/>
    <property type="evidence" value="ECO:0007669"/>
    <property type="project" value="TreeGrafter"/>
</dbReference>
<dbReference type="PROSITE" id="PS00028">
    <property type="entry name" value="ZINC_FINGER_C2H2_1"/>
    <property type="match status" value="3"/>
</dbReference>
<comment type="subcellular location">
    <subcellularLocation>
        <location evidence="1">Nucleus</location>
    </subcellularLocation>
</comment>
<evidence type="ECO:0000256" key="6">
    <source>
        <dbReference type="ARBA" id="ARBA00023242"/>
    </source>
</evidence>
<dbReference type="SUPFAM" id="SSF57667">
    <property type="entry name" value="beta-beta-alpha zinc fingers"/>
    <property type="match status" value="2"/>
</dbReference>
<dbReference type="Gene3D" id="3.30.160.60">
    <property type="entry name" value="Classic Zinc Finger"/>
    <property type="match status" value="2"/>
</dbReference>
<evidence type="ECO:0000256" key="7">
    <source>
        <dbReference type="PROSITE-ProRule" id="PRU00042"/>
    </source>
</evidence>
<keyword evidence="9" id="KW-1185">Reference proteome</keyword>
<protein>
    <submittedName>
        <fullName evidence="10">C2H2-type domain-containing protein</fullName>
    </submittedName>
</protein>
<feature type="domain" description="C2H2-type" evidence="8">
    <location>
        <begin position="223"/>
        <end position="250"/>
    </location>
</feature>
<sequence length="331" mass="37089">MYAARKLLYDAEPFEISSYVDSSPRLSPSLIQSPSLNHRVKPELAWSQIKDKNPNICDESAVSPYRPPMTAATAPAPFFPFPLFNHFDHRTGFLYTQPPAPWALSPFLSPASVAALGALPLLGVGGGIVAGVKNERPIAAATIPDVHLNVELVNGGYGIKNPLAKSQMPVVELPTSVSTVSSSTISNSETKEDFDCPVCHKKFKLPRLLNRHVKTCHSPTKRFICIFCRKGFNDKFDLKRHTRTHTGVKPFKCDYSRCGKAFTQRCSLESHMKKVHGVEHNYGHKERRNKLYVCEECGFTDEQMEPYLEHMKILHPLNVVFSKNDKKKLPS</sequence>
<evidence type="ECO:0000256" key="4">
    <source>
        <dbReference type="ARBA" id="ARBA00022771"/>
    </source>
</evidence>
<dbReference type="InterPro" id="IPR036236">
    <property type="entry name" value="Znf_C2H2_sf"/>
</dbReference>
<evidence type="ECO:0000313" key="10">
    <source>
        <dbReference type="WBParaSite" id="nRc.2.0.1.t17540-RA"/>
    </source>
</evidence>
<dbReference type="WBParaSite" id="nRc.2.0.1.t17540-RA">
    <property type="protein sequence ID" value="nRc.2.0.1.t17540-RA"/>
    <property type="gene ID" value="nRc.2.0.1.g17540"/>
</dbReference>
<dbReference type="GO" id="GO:0005634">
    <property type="term" value="C:nucleus"/>
    <property type="evidence" value="ECO:0007669"/>
    <property type="project" value="UniProtKB-SubCell"/>
</dbReference>
<evidence type="ECO:0000259" key="8">
    <source>
        <dbReference type="PROSITE" id="PS50157"/>
    </source>
</evidence>
<dbReference type="PANTHER" id="PTHR10032">
    <property type="entry name" value="ZINC FINGER PROTEIN WITH KRAB AND SCAN DOMAINS"/>
    <property type="match status" value="1"/>
</dbReference>
<dbReference type="GO" id="GO:0008270">
    <property type="term" value="F:zinc ion binding"/>
    <property type="evidence" value="ECO:0007669"/>
    <property type="project" value="UniProtKB-KW"/>
</dbReference>
<proteinExistence type="predicted"/>
<keyword evidence="3" id="KW-0677">Repeat</keyword>
<dbReference type="AlphaFoldDB" id="A0A915IVW3"/>
<dbReference type="InterPro" id="IPR013087">
    <property type="entry name" value="Znf_C2H2_type"/>
</dbReference>
<accession>A0A915IVW3</accession>
<keyword evidence="4 7" id="KW-0863">Zinc-finger</keyword>
<dbReference type="PROSITE" id="PS50157">
    <property type="entry name" value="ZINC_FINGER_C2H2_2"/>
    <property type="match status" value="3"/>
</dbReference>
<dbReference type="InterPro" id="IPR027756">
    <property type="entry name" value="Ovo-like"/>
</dbReference>
<reference evidence="10" key="1">
    <citation type="submission" date="2022-11" db="UniProtKB">
        <authorList>
            <consortium name="WormBaseParasite"/>
        </authorList>
    </citation>
    <scope>IDENTIFICATION</scope>
</reference>